<dbReference type="InterPro" id="IPR000531">
    <property type="entry name" value="Beta-barrel_TonB"/>
</dbReference>
<evidence type="ECO:0000256" key="5">
    <source>
        <dbReference type="ARBA" id="ARBA00022729"/>
    </source>
</evidence>
<evidence type="ECO:0000313" key="15">
    <source>
        <dbReference type="Proteomes" id="UP000605990"/>
    </source>
</evidence>
<dbReference type="Gene3D" id="2.170.130.10">
    <property type="entry name" value="TonB-dependent receptor, plug domain"/>
    <property type="match status" value="1"/>
</dbReference>
<dbReference type="InterPro" id="IPR012910">
    <property type="entry name" value="Plug_dom"/>
</dbReference>
<evidence type="ECO:0000256" key="11">
    <source>
        <dbReference type="RuleBase" id="RU003357"/>
    </source>
</evidence>
<keyword evidence="2 10" id="KW-0813">Transport</keyword>
<feature type="domain" description="TonB-dependent receptor plug" evidence="13">
    <location>
        <begin position="45"/>
        <end position="148"/>
    </location>
</feature>
<evidence type="ECO:0000256" key="9">
    <source>
        <dbReference type="ARBA" id="ARBA00023237"/>
    </source>
</evidence>
<reference evidence="14 15" key="1">
    <citation type="submission" date="2020-08" db="EMBL/GenBank/DDBJ databases">
        <title>Description of novel Flavobacterium F-408 isolate.</title>
        <authorList>
            <person name="Saticioglu I.B."/>
            <person name="Duman M."/>
            <person name="Altun S."/>
        </authorList>
    </citation>
    <scope>NUCLEOTIDE SEQUENCE [LARGE SCALE GENOMIC DNA]</scope>
    <source>
        <strain evidence="14 15">F-408</strain>
    </source>
</reference>
<keyword evidence="5" id="KW-0732">Signal</keyword>
<keyword evidence="3 10" id="KW-1134">Transmembrane beta strand</keyword>
<dbReference type="SUPFAM" id="SSF56935">
    <property type="entry name" value="Porins"/>
    <property type="match status" value="1"/>
</dbReference>
<evidence type="ECO:0000256" key="8">
    <source>
        <dbReference type="ARBA" id="ARBA00023170"/>
    </source>
</evidence>
<evidence type="ECO:0000256" key="4">
    <source>
        <dbReference type="ARBA" id="ARBA00022692"/>
    </source>
</evidence>
<dbReference type="InterPro" id="IPR037066">
    <property type="entry name" value="Plug_dom_sf"/>
</dbReference>
<keyword evidence="9 10" id="KW-0998">Cell outer membrane</keyword>
<keyword evidence="6 11" id="KW-0798">TonB box</keyword>
<protein>
    <submittedName>
        <fullName evidence="14">TonB-dependent receptor</fullName>
    </submittedName>
</protein>
<dbReference type="Gene3D" id="2.40.170.20">
    <property type="entry name" value="TonB-dependent receptor, beta-barrel domain"/>
    <property type="match status" value="1"/>
</dbReference>
<evidence type="ECO:0000259" key="12">
    <source>
        <dbReference type="Pfam" id="PF00593"/>
    </source>
</evidence>
<feature type="domain" description="TonB-dependent receptor-like beta-barrel" evidence="12">
    <location>
        <begin position="168"/>
        <end position="664"/>
    </location>
</feature>
<dbReference type="InterPro" id="IPR036942">
    <property type="entry name" value="Beta-barrel_TonB_sf"/>
</dbReference>
<dbReference type="Proteomes" id="UP000605990">
    <property type="component" value="Unassembled WGS sequence"/>
</dbReference>
<evidence type="ECO:0000256" key="7">
    <source>
        <dbReference type="ARBA" id="ARBA00023136"/>
    </source>
</evidence>
<gene>
    <name evidence="14" type="ORF">H8R27_09695</name>
</gene>
<sequence length="689" mass="78821">MKNIRYILFLLAFKSFSQNEKKDTIKSVLIEEVVVTATRTERQLSSLPLPVQLITKAQIKQTGALKLNDILEEQTGLIIVPDFGGVLGIQMQGLDAQYTLILIDGVPLVGRSAGSLDLSRVTINNIKQIEIVKGASSSLYGSEALGGVINIITESPKNKKLTGELNSRIGTFFTTDNNLNFGFGINKLNINASINSFSTDGYDLEKTDNEKTVLPYRNLTSQLQLDYRFSDKSNLVVSNRYFNQNNDVETIVNNKNASGTTKTNEYNSHSRFFYNPNNNLSFVGEFYATQYYIKDDVRFNDTNTILYNDFFKENLLRPEIRISYKKRNTTYTSGFGYNFNNLERTYFEQKAVNNSYYGFLQYDYNLKEKINVLAGLRYDKNLAYASVLSPKLALNYQFSKQFSIQGSVGYGFKAPDLRQLFFNFENVGVGYIVLGYNVAPNRLTELESQGRIQNSLVSPNFFDNSLNPETSVGYNFGIKFNREKIKNSINIFYNEVKNLIDTRAIARLTNGQNIFSYSNIGSVFTQGLEFNSSVKITKNIEISSGYQYLIAKDNDVIQDIKDKKVFARDPITSQSFELKQSDYFGLFNRSKHTANFKYFLKIPNWKLYHNFRATYRSKYGLFDTNNNAILDNYDAFAKEYVIFDSSITKKIKEKFEIQFGIDNILNFTDTQNASNYAGRLTYCKVQYNF</sequence>
<keyword evidence="8 14" id="KW-0675">Receptor</keyword>
<dbReference type="Pfam" id="PF07715">
    <property type="entry name" value="Plug"/>
    <property type="match status" value="1"/>
</dbReference>
<comment type="similarity">
    <text evidence="10 11">Belongs to the TonB-dependent receptor family.</text>
</comment>
<evidence type="ECO:0000256" key="1">
    <source>
        <dbReference type="ARBA" id="ARBA00004571"/>
    </source>
</evidence>
<comment type="caution">
    <text evidence="14">The sequence shown here is derived from an EMBL/GenBank/DDBJ whole genome shotgun (WGS) entry which is preliminary data.</text>
</comment>
<accession>A0ABR7IZL8</accession>
<evidence type="ECO:0000256" key="10">
    <source>
        <dbReference type="PROSITE-ProRule" id="PRU01360"/>
    </source>
</evidence>
<dbReference type="CDD" id="cd01347">
    <property type="entry name" value="ligand_gated_channel"/>
    <property type="match status" value="1"/>
</dbReference>
<dbReference type="PROSITE" id="PS52016">
    <property type="entry name" value="TONB_DEPENDENT_REC_3"/>
    <property type="match status" value="1"/>
</dbReference>
<evidence type="ECO:0000256" key="6">
    <source>
        <dbReference type="ARBA" id="ARBA00023077"/>
    </source>
</evidence>
<keyword evidence="15" id="KW-1185">Reference proteome</keyword>
<keyword evidence="7 10" id="KW-0472">Membrane</keyword>
<dbReference type="PANTHER" id="PTHR30069:SF29">
    <property type="entry name" value="HEMOGLOBIN AND HEMOGLOBIN-HAPTOGLOBIN-BINDING PROTEIN 1-RELATED"/>
    <property type="match status" value="1"/>
</dbReference>
<comment type="subcellular location">
    <subcellularLocation>
        <location evidence="1 10">Cell outer membrane</location>
        <topology evidence="1 10">Multi-pass membrane protein</topology>
    </subcellularLocation>
</comment>
<dbReference type="PANTHER" id="PTHR30069">
    <property type="entry name" value="TONB-DEPENDENT OUTER MEMBRANE RECEPTOR"/>
    <property type="match status" value="1"/>
</dbReference>
<dbReference type="RefSeq" id="WP_166129126.1">
    <property type="nucleotide sequence ID" value="NZ_JAANOQ010000006.1"/>
</dbReference>
<dbReference type="Pfam" id="PF00593">
    <property type="entry name" value="TonB_dep_Rec_b-barrel"/>
    <property type="match status" value="1"/>
</dbReference>
<organism evidence="14 15">
    <name type="scientific">Flavobacterium bernardetii</name>
    <dbReference type="NCBI Taxonomy" id="2813823"/>
    <lineage>
        <taxon>Bacteria</taxon>
        <taxon>Pseudomonadati</taxon>
        <taxon>Bacteroidota</taxon>
        <taxon>Flavobacteriia</taxon>
        <taxon>Flavobacteriales</taxon>
        <taxon>Flavobacteriaceae</taxon>
        <taxon>Flavobacterium</taxon>
    </lineage>
</organism>
<evidence type="ECO:0000313" key="14">
    <source>
        <dbReference type="EMBL" id="MBC5835158.1"/>
    </source>
</evidence>
<dbReference type="EMBL" id="JACRUN010000005">
    <property type="protein sequence ID" value="MBC5835158.1"/>
    <property type="molecule type" value="Genomic_DNA"/>
</dbReference>
<name>A0ABR7IZL8_9FLAO</name>
<evidence type="ECO:0000256" key="2">
    <source>
        <dbReference type="ARBA" id="ARBA00022448"/>
    </source>
</evidence>
<dbReference type="InterPro" id="IPR039426">
    <property type="entry name" value="TonB-dep_rcpt-like"/>
</dbReference>
<keyword evidence="4 10" id="KW-0812">Transmembrane</keyword>
<proteinExistence type="inferred from homology"/>
<evidence type="ECO:0000259" key="13">
    <source>
        <dbReference type="Pfam" id="PF07715"/>
    </source>
</evidence>
<evidence type="ECO:0000256" key="3">
    <source>
        <dbReference type="ARBA" id="ARBA00022452"/>
    </source>
</evidence>